<comment type="caution">
    <text evidence="1">The sequence shown here is derived from an EMBL/GenBank/DDBJ whole genome shotgun (WGS) entry which is preliminary data.</text>
</comment>
<organism evidence="1 2">
    <name type="scientific">Mediterraneibacter gnavus</name>
    <name type="common">Ruminococcus gnavus</name>
    <dbReference type="NCBI Taxonomy" id="33038"/>
    <lineage>
        <taxon>Bacteria</taxon>
        <taxon>Bacillati</taxon>
        <taxon>Bacillota</taxon>
        <taxon>Clostridia</taxon>
        <taxon>Lachnospirales</taxon>
        <taxon>Lachnospiraceae</taxon>
        <taxon>Mediterraneibacter</taxon>
    </lineage>
</organism>
<evidence type="ECO:0000313" key="1">
    <source>
        <dbReference type="EMBL" id="MDB8688681.1"/>
    </source>
</evidence>
<dbReference type="Proteomes" id="UP001212160">
    <property type="component" value="Unassembled WGS sequence"/>
</dbReference>
<sequence>MQLAYETLLKLNNVSRTEMNIFLQCVRYQDDEGQVVGAYYKYFMDLLGFKSKQTFYNVLRSLSEKKLLSYTQNVKGDYDIHVENQAYVHQEKPDYIDLNKVIFQSKEFFRLKAHEKYMLLDLMRSTALNKGIRVIRVEEFYQKYCKALQVSKRIIQIYLHTLRKYFSVRIKDGKYFIKFLGGKLFEKPKRAIKGKRSTYISNNTAVDQQREYIGTVLLRRKQLARKRQEDALELGKLMYQYRSIIREMGKDVLSVFSTVLHNHAEESTLFDIKYFHKMLRQALKLDN</sequence>
<accession>A0AAW6DMA1</accession>
<name>A0AAW6DMA1_MEDGN</name>
<reference evidence="1" key="1">
    <citation type="submission" date="2023-01" db="EMBL/GenBank/DDBJ databases">
        <title>Human gut microbiome strain richness.</title>
        <authorList>
            <person name="Chen-Liaw A."/>
        </authorList>
    </citation>
    <scope>NUCLEOTIDE SEQUENCE</scope>
    <source>
        <strain evidence="1">RTP21484st1_H11_RTP21484_190118</strain>
    </source>
</reference>
<gene>
    <name evidence="1" type="ORF">PNW85_18925</name>
</gene>
<proteinExistence type="predicted"/>
<evidence type="ECO:0000313" key="2">
    <source>
        <dbReference type="Proteomes" id="UP001212160"/>
    </source>
</evidence>
<dbReference type="AlphaFoldDB" id="A0AAW6DMA1"/>
<protein>
    <submittedName>
        <fullName evidence="1">Uncharacterized protein</fullName>
    </submittedName>
</protein>
<dbReference type="RefSeq" id="WP_272108354.1">
    <property type="nucleotide sequence ID" value="NZ_JAQMLA010000113.1"/>
</dbReference>
<dbReference type="EMBL" id="JAQMLA010000113">
    <property type="protein sequence ID" value="MDB8688681.1"/>
    <property type="molecule type" value="Genomic_DNA"/>
</dbReference>